<dbReference type="PANTHER" id="PTHR11177">
    <property type="entry name" value="CHITINASE"/>
    <property type="match status" value="1"/>
</dbReference>
<feature type="region of interest" description="Disordered" evidence="9">
    <location>
        <begin position="246"/>
        <end position="281"/>
    </location>
</feature>
<dbReference type="GeneID" id="20666445"/>
<dbReference type="Pfam" id="PF00704">
    <property type="entry name" value="Glyco_hydro_18"/>
    <property type="match status" value="1"/>
</dbReference>
<evidence type="ECO:0000256" key="3">
    <source>
        <dbReference type="ARBA" id="ARBA00023024"/>
    </source>
</evidence>
<dbReference type="HOGENOM" id="CLU_002833_6_2_1"/>
<name>W4KF20_HETIT</name>
<keyword evidence="2 7" id="KW-0378">Hydrolase</keyword>
<keyword evidence="3" id="KW-0146">Chitin degradation</keyword>
<dbReference type="InterPro" id="IPR001223">
    <property type="entry name" value="Glyco_hydro18_cat"/>
</dbReference>
<dbReference type="AlphaFoldDB" id="W4KF20"/>
<dbReference type="InterPro" id="IPR029070">
    <property type="entry name" value="Chitinase_insertion_sf"/>
</dbReference>
<keyword evidence="4" id="KW-0119">Carbohydrate metabolism</keyword>
<evidence type="ECO:0000256" key="8">
    <source>
        <dbReference type="RuleBase" id="RU004453"/>
    </source>
</evidence>
<dbReference type="GO" id="GO:0008843">
    <property type="term" value="F:endochitinase activity"/>
    <property type="evidence" value="ECO:0007669"/>
    <property type="project" value="UniProtKB-EC"/>
</dbReference>
<feature type="non-terminal residue" evidence="11">
    <location>
        <position position="378"/>
    </location>
</feature>
<organism evidence="11 12">
    <name type="scientific">Heterobasidion irregulare (strain TC 32-1)</name>
    <dbReference type="NCBI Taxonomy" id="747525"/>
    <lineage>
        <taxon>Eukaryota</taxon>
        <taxon>Fungi</taxon>
        <taxon>Dikarya</taxon>
        <taxon>Basidiomycota</taxon>
        <taxon>Agaricomycotina</taxon>
        <taxon>Agaricomycetes</taxon>
        <taxon>Russulales</taxon>
        <taxon>Bondarzewiaceae</taxon>
        <taxon>Heterobasidion</taxon>
        <taxon>Heterobasidion annosum species complex</taxon>
    </lineage>
</organism>
<feature type="non-terminal residue" evidence="11">
    <location>
        <position position="1"/>
    </location>
</feature>
<feature type="compositionally biased region" description="Polar residues" evidence="9">
    <location>
        <begin position="246"/>
        <end position="255"/>
    </location>
</feature>
<dbReference type="InterPro" id="IPR017853">
    <property type="entry name" value="GH"/>
</dbReference>
<keyword evidence="12" id="KW-1185">Reference proteome</keyword>
<dbReference type="InterPro" id="IPR001579">
    <property type="entry name" value="Glyco_hydro_18_chit_AS"/>
</dbReference>
<evidence type="ECO:0000259" key="10">
    <source>
        <dbReference type="PROSITE" id="PS51910"/>
    </source>
</evidence>
<dbReference type="GO" id="GO:0006032">
    <property type="term" value="P:chitin catabolic process"/>
    <property type="evidence" value="ECO:0007669"/>
    <property type="project" value="UniProtKB-KW"/>
</dbReference>
<dbReference type="STRING" id="747525.W4KF20"/>
<feature type="domain" description="GH18" evidence="10">
    <location>
        <begin position="1"/>
        <end position="378"/>
    </location>
</feature>
<sequence>LVMAYYPSWVADTFPPEKIDFGRFDWIDFAFAVPGEKFGLSWDGSDQAQSLLARLVSVAHAKGKKVKLSVGGWTGSKWFSPAVSSDTNRQTFVNNILSAYNQFNLDGIDIDWEYPGQEGAPGNRVSPDDSDNFLAFLQLLRTTLPQGARITAATQTQPFASAQGSPMANVTEFVQALDWILMMNYDVWQASSNPGPNAPLSDACQNSTQPNSNADMAIRTWTAAGFPAEKLVLGVPSYGYVSKSTATQLRTRQQPANDTDSTNNGTGTSAPQDAVHVKSEDEGQVQFRDLVVQGALCPSASPGDYDACGGFVRAWDACSNTPWLRSESAGQVISYDDARSLQMKAEMVRTHGLLGVNMFDVHGDTDEWALVDSLRKGL</sequence>
<dbReference type="GO" id="GO:0000272">
    <property type="term" value="P:polysaccharide catabolic process"/>
    <property type="evidence" value="ECO:0007669"/>
    <property type="project" value="UniProtKB-KW"/>
</dbReference>
<protein>
    <submittedName>
        <fullName evidence="11">Glycoside hydrolase family 18 protein</fullName>
    </submittedName>
</protein>
<dbReference type="OrthoDB" id="73875at2759"/>
<proteinExistence type="inferred from homology"/>
<gene>
    <name evidence="11" type="ORF">HETIRDRAFT_11431</name>
</gene>
<dbReference type="GO" id="GO:0005576">
    <property type="term" value="C:extracellular region"/>
    <property type="evidence" value="ECO:0007669"/>
    <property type="project" value="TreeGrafter"/>
</dbReference>
<comment type="similarity">
    <text evidence="8">Belongs to the glycosyl hydrolase 18 family.</text>
</comment>
<feature type="compositionally biased region" description="Low complexity" evidence="9">
    <location>
        <begin position="256"/>
        <end position="270"/>
    </location>
</feature>
<dbReference type="Gene3D" id="3.10.50.10">
    <property type="match status" value="1"/>
</dbReference>
<evidence type="ECO:0000256" key="1">
    <source>
        <dbReference type="ARBA" id="ARBA00000822"/>
    </source>
</evidence>
<dbReference type="KEGG" id="hir:HETIRDRAFT_11431"/>
<dbReference type="SUPFAM" id="SSF51445">
    <property type="entry name" value="(Trans)glycosidases"/>
    <property type="match status" value="1"/>
</dbReference>
<dbReference type="InterPro" id="IPR011583">
    <property type="entry name" value="Chitinase_II/V-like_cat"/>
</dbReference>
<accession>W4KF20</accession>
<dbReference type="PROSITE" id="PS51910">
    <property type="entry name" value="GH18_2"/>
    <property type="match status" value="1"/>
</dbReference>
<evidence type="ECO:0000313" key="11">
    <source>
        <dbReference type="EMBL" id="ETW83905.1"/>
    </source>
</evidence>
<evidence type="ECO:0000256" key="9">
    <source>
        <dbReference type="SAM" id="MobiDB-lite"/>
    </source>
</evidence>
<dbReference type="GO" id="GO:0008061">
    <property type="term" value="F:chitin binding"/>
    <property type="evidence" value="ECO:0007669"/>
    <property type="project" value="InterPro"/>
</dbReference>
<dbReference type="EMBL" id="KI925456">
    <property type="protein sequence ID" value="ETW83905.1"/>
    <property type="molecule type" value="Genomic_DNA"/>
</dbReference>
<dbReference type="RefSeq" id="XP_009543139.1">
    <property type="nucleotide sequence ID" value="XM_009544844.1"/>
</dbReference>
<dbReference type="SMART" id="SM00636">
    <property type="entry name" value="Glyco_18"/>
    <property type="match status" value="1"/>
</dbReference>
<keyword evidence="5 7" id="KW-0326">Glycosidase</keyword>
<evidence type="ECO:0000256" key="2">
    <source>
        <dbReference type="ARBA" id="ARBA00022801"/>
    </source>
</evidence>
<dbReference type="InParanoid" id="W4KF20"/>
<evidence type="ECO:0000256" key="4">
    <source>
        <dbReference type="ARBA" id="ARBA00023277"/>
    </source>
</evidence>
<reference evidence="11 12" key="1">
    <citation type="journal article" date="2012" name="New Phytol.">
        <title>Insight into trade-off between wood decay and parasitism from the genome of a fungal forest pathogen.</title>
        <authorList>
            <person name="Olson A."/>
            <person name="Aerts A."/>
            <person name="Asiegbu F."/>
            <person name="Belbahri L."/>
            <person name="Bouzid O."/>
            <person name="Broberg A."/>
            <person name="Canback B."/>
            <person name="Coutinho P.M."/>
            <person name="Cullen D."/>
            <person name="Dalman K."/>
            <person name="Deflorio G."/>
            <person name="van Diepen L.T."/>
            <person name="Dunand C."/>
            <person name="Duplessis S."/>
            <person name="Durling M."/>
            <person name="Gonthier P."/>
            <person name="Grimwood J."/>
            <person name="Fossdal C.G."/>
            <person name="Hansson D."/>
            <person name="Henrissat B."/>
            <person name="Hietala A."/>
            <person name="Himmelstrand K."/>
            <person name="Hoffmeister D."/>
            <person name="Hogberg N."/>
            <person name="James T.Y."/>
            <person name="Karlsson M."/>
            <person name="Kohler A."/>
            <person name="Kues U."/>
            <person name="Lee Y.H."/>
            <person name="Lin Y.C."/>
            <person name="Lind M."/>
            <person name="Lindquist E."/>
            <person name="Lombard V."/>
            <person name="Lucas S."/>
            <person name="Lunden K."/>
            <person name="Morin E."/>
            <person name="Murat C."/>
            <person name="Park J."/>
            <person name="Raffaello T."/>
            <person name="Rouze P."/>
            <person name="Salamov A."/>
            <person name="Schmutz J."/>
            <person name="Solheim H."/>
            <person name="Stahlberg J."/>
            <person name="Velez H."/>
            <person name="de Vries R.P."/>
            <person name="Wiebenga A."/>
            <person name="Woodward S."/>
            <person name="Yakovlev I."/>
            <person name="Garbelotto M."/>
            <person name="Martin F."/>
            <person name="Grigoriev I.V."/>
            <person name="Stenlid J."/>
        </authorList>
    </citation>
    <scope>NUCLEOTIDE SEQUENCE [LARGE SCALE GENOMIC DNA]</scope>
    <source>
        <strain evidence="11 12">TC 32-1</strain>
    </source>
</reference>
<dbReference type="InterPro" id="IPR050314">
    <property type="entry name" value="Glycosyl_Hydrlase_18"/>
</dbReference>
<evidence type="ECO:0000256" key="5">
    <source>
        <dbReference type="ARBA" id="ARBA00023295"/>
    </source>
</evidence>
<dbReference type="PANTHER" id="PTHR11177:SF392">
    <property type="entry name" value="HAP41P"/>
    <property type="match status" value="1"/>
</dbReference>
<dbReference type="Proteomes" id="UP000030671">
    <property type="component" value="Unassembled WGS sequence"/>
</dbReference>
<comment type="catalytic activity">
    <reaction evidence="1">
        <text>Random endo-hydrolysis of N-acetyl-beta-D-glucosaminide (1-&gt;4)-beta-linkages in chitin and chitodextrins.</text>
        <dbReference type="EC" id="3.2.1.14"/>
    </reaction>
</comment>
<dbReference type="Gene3D" id="3.20.20.80">
    <property type="entry name" value="Glycosidases"/>
    <property type="match status" value="1"/>
</dbReference>
<evidence type="ECO:0000256" key="7">
    <source>
        <dbReference type="RuleBase" id="RU000489"/>
    </source>
</evidence>
<evidence type="ECO:0000256" key="6">
    <source>
        <dbReference type="ARBA" id="ARBA00023326"/>
    </source>
</evidence>
<dbReference type="eggNOG" id="KOG2806">
    <property type="taxonomic scope" value="Eukaryota"/>
</dbReference>
<keyword evidence="6" id="KW-0624">Polysaccharide degradation</keyword>
<evidence type="ECO:0000313" key="12">
    <source>
        <dbReference type="Proteomes" id="UP000030671"/>
    </source>
</evidence>
<dbReference type="PROSITE" id="PS01095">
    <property type="entry name" value="GH18_1"/>
    <property type="match status" value="1"/>
</dbReference>